<sequence length="49" mass="5636">MVRNANEDPNGNPLVVSKYFCEIAKLIKKIILEKRTKTEVVRLGTYDKV</sequence>
<gene>
    <name evidence="1" type="ORF">SDC9_114341</name>
</gene>
<protein>
    <submittedName>
        <fullName evidence="1">Uncharacterized protein</fullName>
    </submittedName>
</protein>
<dbReference type="EMBL" id="VSSQ01021678">
    <property type="protein sequence ID" value="MPM67419.1"/>
    <property type="molecule type" value="Genomic_DNA"/>
</dbReference>
<reference evidence="1" key="1">
    <citation type="submission" date="2019-08" db="EMBL/GenBank/DDBJ databases">
        <authorList>
            <person name="Kucharzyk K."/>
            <person name="Murdoch R.W."/>
            <person name="Higgins S."/>
            <person name="Loffler F."/>
        </authorList>
    </citation>
    <scope>NUCLEOTIDE SEQUENCE</scope>
</reference>
<proteinExistence type="predicted"/>
<dbReference type="AlphaFoldDB" id="A0A645BPR2"/>
<comment type="caution">
    <text evidence="1">The sequence shown here is derived from an EMBL/GenBank/DDBJ whole genome shotgun (WGS) entry which is preliminary data.</text>
</comment>
<organism evidence="1">
    <name type="scientific">bioreactor metagenome</name>
    <dbReference type="NCBI Taxonomy" id="1076179"/>
    <lineage>
        <taxon>unclassified sequences</taxon>
        <taxon>metagenomes</taxon>
        <taxon>ecological metagenomes</taxon>
    </lineage>
</organism>
<evidence type="ECO:0000313" key="1">
    <source>
        <dbReference type="EMBL" id="MPM67419.1"/>
    </source>
</evidence>
<name>A0A645BPR2_9ZZZZ</name>
<accession>A0A645BPR2</accession>